<sequence length="114" mass="12296">MSSSLLLMEPMGGSFGRFLPSCRAASASERSCGPSLARIEFDIVIFCGVVFLLKNEWSPSFPHEELEAWACVAHVASRCTLLGYLPLSQDILTLVPALNLPPSLSNAGEGRPRC</sequence>
<protein>
    <submittedName>
        <fullName evidence="1">Uncharacterized protein</fullName>
    </submittedName>
</protein>
<reference evidence="1 2" key="1">
    <citation type="journal article" date="2018" name="PLoS Genet.">
        <title>Population sequencing reveals clonal diversity and ancestral inbreeding in the grapevine cultivar Chardonnay.</title>
        <authorList>
            <person name="Roach M.J."/>
            <person name="Johnson D.L."/>
            <person name="Bohlmann J."/>
            <person name="van Vuuren H.J."/>
            <person name="Jones S.J."/>
            <person name="Pretorius I.S."/>
            <person name="Schmidt S.A."/>
            <person name="Borneman A.R."/>
        </authorList>
    </citation>
    <scope>NUCLEOTIDE SEQUENCE [LARGE SCALE GENOMIC DNA]</scope>
    <source>
        <strain evidence="2">cv. Chardonnay</strain>
        <tissue evidence="1">Leaf</tissue>
    </source>
</reference>
<dbReference type="AlphaFoldDB" id="A0A438FF10"/>
<evidence type="ECO:0000313" key="2">
    <source>
        <dbReference type="Proteomes" id="UP000288805"/>
    </source>
</evidence>
<evidence type="ECO:0000313" key="1">
    <source>
        <dbReference type="EMBL" id="RVW58552.1"/>
    </source>
</evidence>
<dbReference type="EMBL" id="QGNW01000943">
    <property type="protein sequence ID" value="RVW58552.1"/>
    <property type="molecule type" value="Genomic_DNA"/>
</dbReference>
<proteinExistence type="predicted"/>
<accession>A0A438FF10</accession>
<name>A0A438FF10_VITVI</name>
<gene>
    <name evidence="1" type="ORF">CK203_111388</name>
</gene>
<dbReference type="Proteomes" id="UP000288805">
    <property type="component" value="Unassembled WGS sequence"/>
</dbReference>
<organism evidence="1 2">
    <name type="scientific">Vitis vinifera</name>
    <name type="common">Grape</name>
    <dbReference type="NCBI Taxonomy" id="29760"/>
    <lineage>
        <taxon>Eukaryota</taxon>
        <taxon>Viridiplantae</taxon>
        <taxon>Streptophyta</taxon>
        <taxon>Embryophyta</taxon>
        <taxon>Tracheophyta</taxon>
        <taxon>Spermatophyta</taxon>
        <taxon>Magnoliopsida</taxon>
        <taxon>eudicotyledons</taxon>
        <taxon>Gunneridae</taxon>
        <taxon>Pentapetalae</taxon>
        <taxon>rosids</taxon>
        <taxon>Vitales</taxon>
        <taxon>Vitaceae</taxon>
        <taxon>Viteae</taxon>
        <taxon>Vitis</taxon>
    </lineage>
</organism>
<comment type="caution">
    <text evidence="1">The sequence shown here is derived from an EMBL/GenBank/DDBJ whole genome shotgun (WGS) entry which is preliminary data.</text>
</comment>